<evidence type="ECO:0000256" key="2">
    <source>
        <dbReference type="ARBA" id="ARBA00022679"/>
    </source>
</evidence>
<dbReference type="PANTHER" id="PTHR11584:SF369">
    <property type="entry name" value="MITOGEN-ACTIVATED PROTEIN KINASE KINASE KINASE 19-RELATED"/>
    <property type="match status" value="1"/>
</dbReference>
<evidence type="ECO:0000256" key="6">
    <source>
        <dbReference type="PROSITE-ProRule" id="PRU10141"/>
    </source>
</evidence>
<dbReference type="InterPro" id="IPR000719">
    <property type="entry name" value="Prot_kinase_dom"/>
</dbReference>
<evidence type="ECO:0000256" key="5">
    <source>
        <dbReference type="ARBA" id="ARBA00022840"/>
    </source>
</evidence>
<feature type="compositionally biased region" description="Basic and acidic residues" evidence="7">
    <location>
        <begin position="378"/>
        <end position="394"/>
    </location>
</feature>
<dbReference type="PROSITE" id="PS00107">
    <property type="entry name" value="PROTEIN_KINASE_ATP"/>
    <property type="match status" value="1"/>
</dbReference>
<dbReference type="InterPro" id="IPR017441">
    <property type="entry name" value="Protein_kinase_ATP_BS"/>
</dbReference>
<feature type="compositionally biased region" description="Low complexity" evidence="7">
    <location>
        <begin position="441"/>
        <end position="452"/>
    </location>
</feature>
<accession>A0A7S1LE70</accession>
<dbReference type="InterPro" id="IPR011009">
    <property type="entry name" value="Kinase-like_dom_sf"/>
</dbReference>
<reference evidence="9" key="1">
    <citation type="submission" date="2021-01" db="EMBL/GenBank/DDBJ databases">
        <authorList>
            <person name="Corre E."/>
            <person name="Pelletier E."/>
            <person name="Niang G."/>
            <person name="Scheremetjew M."/>
            <person name="Finn R."/>
            <person name="Kale V."/>
            <person name="Holt S."/>
            <person name="Cochrane G."/>
            <person name="Meng A."/>
            <person name="Brown T."/>
            <person name="Cohen L."/>
        </authorList>
    </citation>
    <scope>NUCLEOTIDE SEQUENCE</scope>
    <source>
        <strain evidence="9">CCAP 1951/1</strain>
    </source>
</reference>
<sequence>MEHSASEQSISDAEGTGAAGVPAIPRRENPLEPVASPPGRPSPPTSQDTVPRPLTATDACPMSPNGSFPIASADLYIKRGNLIGRGAFGSVYMGINMANSQLVAIKQIRLADASDSVVRSIQREIEVMLKLPPHPNCVRYLGQRSTAKHISIIMEYVSGGSVASLYTAVGTFHEATVRRYAAMALKGLSHLHEHNIVHQDIKGANVLADSEGCAKIADFGCCKDLHLLTGSIKAAGTPLWMAPEVCTGCAATKMSDIWSFGCFVLEMAKPDHMPWSGISGGLFAVMYAIGNAQKPPPFPEEFSDEGCDFLGRCLAIDPSERASADELLTHPWIAGPHNDSWDGFDDGLMPASATQTLVAADLTGCSLKDLGSDSDGEGGDHVLRLPGGHLRDPSDGSPSPMFSPLHAQPITPQTKPVVFRGTGAASAHEEPSNLVAAFEEVTPPDVTPSPSTKGRRKLGEKRTVWQKLFGT</sequence>
<gene>
    <name evidence="9" type="ORF">NDES1114_LOCUS7673</name>
</gene>
<keyword evidence="4" id="KW-0418">Kinase</keyword>
<evidence type="ECO:0000256" key="1">
    <source>
        <dbReference type="ARBA" id="ARBA00022527"/>
    </source>
</evidence>
<keyword evidence="3 6" id="KW-0547">Nucleotide-binding</keyword>
<name>A0A7S1LE70_NEODS</name>
<evidence type="ECO:0000313" key="9">
    <source>
        <dbReference type="EMBL" id="CAD9101879.1"/>
    </source>
</evidence>
<dbReference type="CDD" id="cd06606">
    <property type="entry name" value="STKc_MAPKKK"/>
    <property type="match status" value="1"/>
</dbReference>
<evidence type="ECO:0000256" key="4">
    <source>
        <dbReference type="ARBA" id="ARBA00022777"/>
    </source>
</evidence>
<keyword evidence="2" id="KW-0808">Transferase</keyword>
<dbReference type="GO" id="GO:0005524">
    <property type="term" value="F:ATP binding"/>
    <property type="evidence" value="ECO:0007669"/>
    <property type="project" value="UniProtKB-UniRule"/>
</dbReference>
<dbReference type="PANTHER" id="PTHR11584">
    <property type="entry name" value="SERINE/THREONINE PROTEIN KINASE"/>
    <property type="match status" value="1"/>
</dbReference>
<keyword evidence="5 6" id="KW-0067">ATP-binding</keyword>
<evidence type="ECO:0000256" key="3">
    <source>
        <dbReference type="ARBA" id="ARBA00022741"/>
    </source>
</evidence>
<keyword evidence="1" id="KW-0723">Serine/threonine-protein kinase</keyword>
<dbReference type="EMBL" id="HBGF01011524">
    <property type="protein sequence ID" value="CAD9101879.1"/>
    <property type="molecule type" value="Transcribed_RNA"/>
</dbReference>
<dbReference type="Pfam" id="PF00069">
    <property type="entry name" value="Pkinase"/>
    <property type="match status" value="1"/>
</dbReference>
<feature type="binding site" evidence="6">
    <location>
        <position position="106"/>
    </location>
    <ligand>
        <name>ATP</name>
        <dbReference type="ChEBI" id="CHEBI:30616"/>
    </ligand>
</feature>
<organism evidence="9">
    <name type="scientific">Neobodo designis</name>
    <name type="common">Flagellated protozoan</name>
    <name type="synonym">Bodo designis</name>
    <dbReference type="NCBI Taxonomy" id="312471"/>
    <lineage>
        <taxon>Eukaryota</taxon>
        <taxon>Discoba</taxon>
        <taxon>Euglenozoa</taxon>
        <taxon>Kinetoplastea</taxon>
        <taxon>Metakinetoplastina</taxon>
        <taxon>Neobodonida</taxon>
        <taxon>Neobodo</taxon>
    </lineage>
</organism>
<feature type="region of interest" description="Disordered" evidence="7">
    <location>
        <begin position="439"/>
        <end position="463"/>
    </location>
</feature>
<dbReference type="Gene3D" id="1.10.510.10">
    <property type="entry name" value="Transferase(Phosphotransferase) domain 1"/>
    <property type="match status" value="1"/>
</dbReference>
<dbReference type="GO" id="GO:0004674">
    <property type="term" value="F:protein serine/threonine kinase activity"/>
    <property type="evidence" value="ECO:0007669"/>
    <property type="project" value="UniProtKB-KW"/>
</dbReference>
<dbReference type="SUPFAM" id="SSF56112">
    <property type="entry name" value="Protein kinase-like (PK-like)"/>
    <property type="match status" value="1"/>
</dbReference>
<feature type="compositionally biased region" description="Pro residues" evidence="7">
    <location>
        <begin position="35"/>
        <end position="44"/>
    </location>
</feature>
<dbReference type="PROSITE" id="PS50011">
    <property type="entry name" value="PROTEIN_KINASE_DOM"/>
    <property type="match status" value="1"/>
</dbReference>
<dbReference type="AlphaFoldDB" id="A0A7S1LE70"/>
<feature type="domain" description="Protein kinase" evidence="8">
    <location>
        <begin position="77"/>
        <end position="333"/>
    </location>
</feature>
<feature type="compositionally biased region" description="Polar residues" evidence="7">
    <location>
        <begin position="1"/>
        <end position="11"/>
    </location>
</feature>
<evidence type="ECO:0000256" key="7">
    <source>
        <dbReference type="SAM" id="MobiDB-lite"/>
    </source>
</evidence>
<feature type="region of interest" description="Disordered" evidence="7">
    <location>
        <begin position="1"/>
        <end position="63"/>
    </location>
</feature>
<proteinExistence type="predicted"/>
<dbReference type="SMART" id="SM00220">
    <property type="entry name" value="S_TKc"/>
    <property type="match status" value="1"/>
</dbReference>
<protein>
    <recommendedName>
        <fullName evidence="8">Protein kinase domain-containing protein</fullName>
    </recommendedName>
</protein>
<evidence type="ECO:0000259" key="8">
    <source>
        <dbReference type="PROSITE" id="PS50011"/>
    </source>
</evidence>
<feature type="region of interest" description="Disordered" evidence="7">
    <location>
        <begin position="371"/>
        <end position="400"/>
    </location>
</feature>